<evidence type="ECO:0000313" key="4">
    <source>
        <dbReference type="EMBL" id="MBC5727264.1"/>
    </source>
</evidence>
<dbReference type="Pfam" id="PF16321">
    <property type="entry name" value="Ribosom_S30AE_C"/>
    <property type="match status" value="1"/>
</dbReference>
<dbReference type="Gene3D" id="3.30.505.50">
    <property type="entry name" value="Sigma 54 modulation/S30EA ribosomal protein, C-terminal domain"/>
    <property type="match status" value="1"/>
</dbReference>
<keyword evidence="2" id="KW-0963">Cytoplasm</keyword>
<evidence type="ECO:0000256" key="2">
    <source>
        <dbReference type="HAMAP-Rule" id="MF_00839"/>
    </source>
</evidence>
<comment type="subcellular location">
    <subcellularLocation>
        <location evidence="2">Cytoplasm</location>
    </subcellularLocation>
</comment>
<accession>A0ABR7HIB4</accession>
<organism evidence="4 5">
    <name type="scientific">Ruminococcus intestinalis</name>
    <dbReference type="NCBI Taxonomy" id="2763066"/>
    <lineage>
        <taxon>Bacteria</taxon>
        <taxon>Bacillati</taxon>
        <taxon>Bacillota</taxon>
        <taxon>Clostridia</taxon>
        <taxon>Eubacteriales</taxon>
        <taxon>Oscillospiraceae</taxon>
        <taxon>Ruminococcus</taxon>
    </lineage>
</organism>
<dbReference type="SUPFAM" id="SSF69754">
    <property type="entry name" value="Ribosome binding protein Y (YfiA homologue)"/>
    <property type="match status" value="1"/>
</dbReference>
<dbReference type="InterPro" id="IPR038416">
    <property type="entry name" value="Ribosom_S30AE_C_sf"/>
</dbReference>
<proteinExistence type="inferred from homology"/>
<name>A0ABR7HIB4_9FIRM</name>
<dbReference type="Proteomes" id="UP000636755">
    <property type="component" value="Unassembled WGS sequence"/>
</dbReference>
<reference evidence="4 5" key="1">
    <citation type="submission" date="2020-08" db="EMBL/GenBank/DDBJ databases">
        <title>Genome public.</title>
        <authorList>
            <person name="Liu C."/>
            <person name="Sun Q."/>
        </authorList>
    </citation>
    <scope>NUCLEOTIDE SEQUENCE [LARGE SCALE GENOMIC DNA]</scope>
    <source>
        <strain evidence="4 5">NSJ-71</strain>
    </source>
</reference>
<protein>
    <recommendedName>
        <fullName evidence="2">Ribosome hibernation promoting factor</fullName>
        <shortName evidence="2">HPF</shortName>
    </recommendedName>
</protein>
<dbReference type="InterPro" id="IPR050574">
    <property type="entry name" value="HPF/YfiA_ribosome-assoc"/>
</dbReference>
<comment type="subunit">
    <text evidence="2">Interacts with 100S ribosomes.</text>
</comment>
<dbReference type="PANTHER" id="PTHR33231:SF1">
    <property type="entry name" value="30S RIBOSOMAL PROTEIN"/>
    <property type="match status" value="1"/>
</dbReference>
<gene>
    <name evidence="4" type="primary">raiA</name>
    <name evidence="2" type="synonym">hpf</name>
    <name evidence="4" type="ORF">H8R91_01710</name>
</gene>
<evidence type="ECO:0000313" key="5">
    <source>
        <dbReference type="Proteomes" id="UP000636755"/>
    </source>
</evidence>
<dbReference type="NCBIfam" id="TIGR00741">
    <property type="entry name" value="yfiA"/>
    <property type="match status" value="1"/>
</dbReference>
<dbReference type="Pfam" id="PF02482">
    <property type="entry name" value="Ribosomal_S30AE"/>
    <property type="match status" value="1"/>
</dbReference>
<dbReference type="EMBL" id="JACOPS010000001">
    <property type="protein sequence ID" value="MBC5727264.1"/>
    <property type="molecule type" value="Genomic_DNA"/>
</dbReference>
<dbReference type="InterPro" id="IPR036567">
    <property type="entry name" value="RHF-like"/>
</dbReference>
<comment type="caution">
    <text evidence="4">The sequence shown here is derived from an EMBL/GenBank/DDBJ whole genome shotgun (WGS) entry which is preliminary data.</text>
</comment>
<dbReference type="RefSeq" id="WP_186934621.1">
    <property type="nucleotide sequence ID" value="NZ_JACOPS010000001.1"/>
</dbReference>
<dbReference type="PANTHER" id="PTHR33231">
    <property type="entry name" value="30S RIBOSOMAL PROTEIN"/>
    <property type="match status" value="1"/>
</dbReference>
<dbReference type="InterPro" id="IPR003489">
    <property type="entry name" value="RHF/RaiA"/>
</dbReference>
<sequence length="177" mass="20520">MKYTYTARKVTLRDNFKERAEKKLDKFGKLFSENATVNIVVTLEKNRQTVEVTIRDNGLVLRAESTMPEMNDALDKVVDILGRQIRKNKTKLEKKIKSGSIDDFVSLSPEINEAEDDDYKIMRKKHVIIKPITVDEAILEMNMVNHNFFMFKNADTDEINVVYKRENGDYGLLEPTV</sequence>
<keyword evidence="1 2" id="KW-0810">Translation regulation</keyword>
<dbReference type="Gene3D" id="3.30.160.100">
    <property type="entry name" value="Ribosome hibernation promotion factor-like"/>
    <property type="match status" value="1"/>
</dbReference>
<comment type="function">
    <text evidence="2">Required for dimerization of active 70S ribosomes into 100S ribosomes in stationary phase; 100S ribosomes are translationally inactive and sometimes present during exponential growth.</text>
</comment>
<dbReference type="InterPro" id="IPR034694">
    <property type="entry name" value="HPF_long/plastid"/>
</dbReference>
<evidence type="ECO:0000259" key="3">
    <source>
        <dbReference type="Pfam" id="PF16321"/>
    </source>
</evidence>
<evidence type="ECO:0000256" key="1">
    <source>
        <dbReference type="ARBA" id="ARBA00022845"/>
    </source>
</evidence>
<feature type="domain" description="Sigma 54 modulation/S30EA ribosomal protein C-terminal" evidence="3">
    <location>
        <begin position="118"/>
        <end position="172"/>
    </location>
</feature>
<dbReference type="InterPro" id="IPR032528">
    <property type="entry name" value="Ribosom_S30AE_C"/>
</dbReference>
<dbReference type="HAMAP" id="MF_00839">
    <property type="entry name" value="HPF"/>
    <property type="match status" value="1"/>
</dbReference>
<comment type="similarity">
    <text evidence="2">Belongs to the HPF/YfiA ribosome-associated protein family. Long HPF subfamily.</text>
</comment>
<dbReference type="CDD" id="cd00552">
    <property type="entry name" value="RaiA"/>
    <property type="match status" value="1"/>
</dbReference>
<keyword evidence="5" id="KW-1185">Reference proteome</keyword>